<dbReference type="Gene3D" id="2.170.130.10">
    <property type="entry name" value="TonB-dependent receptor, plug domain"/>
    <property type="match status" value="1"/>
</dbReference>
<evidence type="ECO:0000256" key="3">
    <source>
        <dbReference type="ARBA" id="ARBA00022452"/>
    </source>
</evidence>
<organism evidence="13 14">
    <name type="scientific">Dysgonomonas termitidis</name>
    <dbReference type="NCBI Taxonomy" id="1516126"/>
    <lineage>
        <taxon>Bacteria</taxon>
        <taxon>Pseudomonadati</taxon>
        <taxon>Bacteroidota</taxon>
        <taxon>Bacteroidia</taxon>
        <taxon>Bacteroidales</taxon>
        <taxon>Dysgonomonadaceae</taxon>
        <taxon>Dysgonomonas</taxon>
    </lineage>
</organism>
<name>A0ABV9L1E6_9BACT</name>
<dbReference type="EMBL" id="JBHSGN010000132">
    <property type="protein sequence ID" value="MFC4676332.1"/>
    <property type="molecule type" value="Genomic_DNA"/>
</dbReference>
<evidence type="ECO:0000313" key="13">
    <source>
        <dbReference type="EMBL" id="MFC4676332.1"/>
    </source>
</evidence>
<dbReference type="InterPro" id="IPR000531">
    <property type="entry name" value="Beta-barrel_TonB"/>
</dbReference>
<comment type="subcellular location">
    <subcellularLocation>
        <location evidence="1 8">Cell outer membrane</location>
        <topology evidence="1 8">Multi-pass membrane protein</topology>
    </subcellularLocation>
</comment>
<evidence type="ECO:0000256" key="7">
    <source>
        <dbReference type="ARBA" id="ARBA00023237"/>
    </source>
</evidence>
<dbReference type="InterPro" id="IPR039426">
    <property type="entry name" value="TonB-dep_rcpt-like"/>
</dbReference>
<keyword evidence="14" id="KW-1185">Reference proteome</keyword>
<comment type="caution">
    <text evidence="13">The sequence shown here is derived from an EMBL/GenBank/DDBJ whole genome shotgun (WGS) entry which is preliminary data.</text>
</comment>
<evidence type="ECO:0000313" key="14">
    <source>
        <dbReference type="Proteomes" id="UP001596023"/>
    </source>
</evidence>
<dbReference type="SUPFAM" id="SSF56935">
    <property type="entry name" value="Porins"/>
    <property type="match status" value="1"/>
</dbReference>
<dbReference type="InterPro" id="IPR037066">
    <property type="entry name" value="Plug_dom_sf"/>
</dbReference>
<keyword evidence="4 8" id="KW-0812">Transmembrane</keyword>
<reference evidence="14" key="1">
    <citation type="journal article" date="2019" name="Int. J. Syst. Evol. Microbiol.">
        <title>The Global Catalogue of Microorganisms (GCM) 10K type strain sequencing project: providing services to taxonomists for standard genome sequencing and annotation.</title>
        <authorList>
            <consortium name="The Broad Institute Genomics Platform"/>
            <consortium name="The Broad Institute Genome Sequencing Center for Infectious Disease"/>
            <person name="Wu L."/>
            <person name="Ma J."/>
        </authorList>
    </citation>
    <scope>NUCLEOTIDE SEQUENCE [LARGE SCALE GENOMIC DNA]</scope>
    <source>
        <strain evidence="14">CCUG 66188</strain>
    </source>
</reference>
<evidence type="ECO:0000256" key="4">
    <source>
        <dbReference type="ARBA" id="ARBA00022692"/>
    </source>
</evidence>
<keyword evidence="3 8" id="KW-1134">Transmembrane beta strand</keyword>
<evidence type="ECO:0000256" key="1">
    <source>
        <dbReference type="ARBA" id="ARBA00004571"/>
    </source>
</evidence>
<keyword evidence="10" id="KW-1133">Transmembrane helix</keyword>
<dbReference type="InterPro" id="IPR012910">
    <property type="entry name" value="Plug_dom"/>
</dbReference>
<protein>
    <submittedName>
        <fullName evidence="13">SusC/RagA family TonB-linked outer membrane protein</fullName>
    </submittedName>
</protein>
<keyword evidence="2 8" id="KW-0813">Transport</keyword>
<dbReference type="PROSITE" id="PS52016">
    <property type="entry name" value="TONB_DEPENDENT_REC_3"/>
    <property type="match status" value="1"/>
</dbReference>
<feature type="domain" description="TonB-dependent receptor plug" evidence="12">
    <location>
        <begin position="140"/>
        <end position="246"/>
    </location>
</feature>
<evidence type="ECO:0000259" key="11">
    <source>
        <dbReference type="Pfam" id="PF00593"/>
    </source>
</evidence>
<evidence type="ECO:0000256" key="10">
    <source>
        <dbReference type="SAM" id="Phobius"/>
    </source>
</evidence>
<dbReference type="InterPro" id="IPR008969">
    <property type="entry name" value="CarboxyPept-like_regulatory"/>
</dbReference>
<proteinExistence type="inferred from homology"/>
<gene>
    <name evidence="13" type="ORF">ACFO6W_21865</name>
</gene>
<dbReference type="NCBIfam" id="TIGR04057">
    <property type="entry name" value="SusC_RagA_signa"/>
    <property type="match status" value="1"/>
</dbReference>
<evidence type="ECO:0000256" key="8">
    <source>
        <dbReference type="PROSITE-ProRule" id="PRU01360"/>
    </source>
</evidence>
<dbReference type="Pfam" id="PF13715">
    <property type="entry name" value="CarbopepD_reg_2"/>
    <property type="match status" value="1"/>
</dbReference>
<dbReference type="Pfam" id="PF00593">
    <property type="entry name" value="TonB_dep_Rec_b-barrel"/>
    <property type="match status" value="1"/>
</dbReference>
<dbReference type="InterPro" id="IPR023997">
    <property type="entry name" value="TonB-dep_OMP_SusC/RagA_CS"/>
</dbReference>
<dbReference type="InterPro" id="IPR023996">
    <property type="entry name" value="TonB-dep_OMP_SusC/RagA"/>
</dbReference>
<evidence type="ECO:0000256" key="9">
    <source>
        <dbReference type="RuleBase" id="RU003357"/>
    </source>
</evidence>
<dbReference type="Proteomes" id="UP001596023">
    <property type="component" value="Unassembled WGS sequence"/>
</dbReference>
<dbReference type="Gene3D" id="2.40.170.20">
    <property type="entry name" value="TonB-dependent receptor, beta-barrel domain"/>
    <property type="match status" value="1"/>
</dbReference>
<sequence>MNHLKHLAVTNFISLLHTRVRYLGLVFLFVWTTAIAYADTNLTAPQRVVSGMVTEKETGEFLSGATVSIKGSAKGTMTDADGKYSIEVTSEDDILVFTFIGKKTVEKPVRNTSTIDVVMEDDATALNEVVIQTGYMTQRKADLTGSLAIASASDIAQNPSTNVLKSLQGKLPGVFITGDGSPGASVNIQIRGLTSLNAQPGPLIVLDGLAGDYNLRDINPANIESIQVLKDASSASIYGSRAAAGVIIIETKKGKEGETKISYDGRVQFSTWTNKPELLNTEEYGHALWQAFANDGKLGEIKQGVRYFNYDWDYDSNGHPVLKSVKPVEWLNNAKTMRPADTNWIDEISRTGVSHNHQISISSGNDKSRTFFNLGYEDTQGIQIETFWKKYSARLNTEFNLINNRLKIGENFEMNYINYREANEASWAVMEPPIIPVYTDAGGWGGASLDVGMDDYRNPVMNLKLGKDNVNKFLKIIGNTYADLMIIKGLHARTSFGVDYRGSYYRAVDPKWDEADGAGRSEKLNYVRNDQNHFLEYQWTNQLNYSGRFGKHDINAVAGIEFTKAETEGFYARKNGLILENRDYAFLDVATGDQITEAKGSGDEYALFSYFAKANYTYDSKYLLSVTFRHDGSSKFGTNNQWASFPAFSLGWRIKNEPFMEKLDYLSDLKLRFSWGKNGNSAIPGGWLQNSYMANYDRTSYDLNGTGSGSLMSGYYKDRTGNPSLRWETVTQTNYGIDYGFLDQRISGSIDYFYKKTTDMLYRPEYMAAIGEGGYRYVNGPSMENNGIELLVTYRSKPSTDFNYSLTGNFATFKNKILDLPESVRSVYGGNGMLDDMIGRPRSSFYGYVADGIFKTQEEVDNLPQQPGKGVGRIRYKDLDGDGNITSDYDRTWIGVGDPDFTFGLNFQANYKNIDMSVFFQGVYGNQVWDEWVEYSDFWNITTRNNKNHLKGVFDAWTPQNPNSDIPALSTQNLNNEGRSSTYFIKDGSYLKLRTVEIGYTFPKSIIKKASINRLRTYLSANNLFTIKKWWADDKFTGPDPENAGFGYVVPFTVTLGVNVTF</sequence>
<dbReference type="Gene3D" id="2.60.40.1120">
    <property type="entry name" value="Carboxypeptidase-like, regulatory domain"/>
    <property type="match status" value="1"/>
</dbReference>
<comment type="similarity">
    <text evidence="8 9">Belongs to the TonB-dependent receptor family.</text>
</comment>
<evidence type="ECO:0000256" key="2">
    <source>
        <dbReference type="ARBA" id="ARBA00022448"/>
    </source>
</evidence>
<keyword evidence="5 9" id="KW-0798">TonB box</keyword>
<dbReference type="SUPFAM" id="SSF49464">
    <property type="entry name" value="Carboxypeptidase regulatory domain-like"/>
    <property type="match status" value="1"/>
</dbReference>
<evidence type="ECO:0000256" key="6">
    <source>
        <dbReference type="ARBA" id="ARBA00023136"/>
    </source>
</evidence>
<keyword evidence="6 8" id="KW-0472">Membrane</keyword>
<accession>A0ABV9L1E6</accession>
<evidence type="ECO:0000259" key="12">
    <source>
        <dbReference type="Pfam" id="PF07715"/>
    </source>
</evidence>
<dbReference type="InterPro" id="IPR036942">
    <property type="entry name" value="Beta-barrel_TonB_sf"/>
</dbReference>
<feature type="transmembrane region" description="Helical" evidence="10">
    <location>
        <begin position="20"/>
        <end position="38"/>
    </location>
</feature>
<keyword evidence="7 8" id="KW-0998">Cell outer membrane</keyword>
<dbReference type="Pfam" id="PF07715">
    <property type="entry name" value="Plug"/>
    <property type="match status" value="1"/>
</dbReference>
<evidence type="ECO:0000256" key="5">
    <source>
        <dbReference type="ARBA" id="ARBA00023077"/>
    </source>
</evidence>
<dbReference type="NCBIfam" id="TIGR04056">
    <property type="entry name" value="OMP_RagA_SusC"/>
    <property type="match status" value="1"/>
</dbReference>
<feature type="domain" description="TonB-dependent receptor-like beta-barrel" evidence="11">
    <location>
        <begin position="495"/>
        <end position="912"/>
    </location>
</feature>
<dbReference type="RefSeq" id="WP_380000462.1">
    <property type="nucleotide sequence ID" value="NZ_JBHSGN010000132.1"/>
</dbReference>